<organism evidence="3 4">
    <name type="scientific">Cupriavidus necator (strain ATCC 17699 / DSM 428 / KCTC 22496 / NCIMB 10442 / H16 / Stanier 337)</name>
    <name type="common">Ralstonia eutropha</name>
    <dbReference type="NCBI Taxonomy" id="381666"/>
    <lineage>
        <taxon>Bacteria</taxon>
        <taxon>Pseudomonadati</taxon>
        <taxon>Pseudomonadota</taxon>
        <taxon>Betaproteobacteria</taxon>
        <taxon>Burkholderiales</taxon>
        <taxon>Burkholderiaceae</taxon>
        <taxon>Cupriavidus</taxon>
    </lineage>
</organism>
<dbReference type="Pfam" id="PF00378">
    <property type="entry name" value="ECH_1"/>
    <property type="match status" value="1"/>
</dbReference>
<dbReference type="HOGENOM" id="CLU_009834_7_2_4"/>
<keyword evidence="3" id="KW-0456">Lyase</keyword>
<dbReference type="PANTHER" id="PTHR43459">
    <property type="entry name" value="ENOYL-COA HYDRATASE"/>
    <property type="match status" value="1"/>
</dbReference>
<dbReference type="InterPro" id="IPR014748">
    <property type="entry name" value="Enoyl-CoA_hydra_C"/>
</dbReference>
<dbReference type="PANTHER" id="PTHR43459:SF1">
    <property type="entry name" value="EG:BACN32G11.4 PROTEIN"/>
    <property type="match status" value="1"/>
</dbReference>
<dbReference type="PROSITE" id="PS00166">
    <property type="entry name" value="ENOYL_COA_HYDRATASE"/>
    <property type="match status" value="1"/>
</dbReference>
<proteinExistence type="inferred from homology"/>
<name>Q0KAY1_CUPNH</name>
<dbReference type="KEGG" id="reh:H16_A1716"/>
<reference evidence="3 4" key="1">
    <citation type="journal article" date="2006" name="Nat. Biotechnol.">
        <title>Genome sequence of the bioplastic-producing 'Knallgas' bacterium Ralstonia eutropha H16.</title>
        <authorList>
            <person name="Pohlmann A."/>
            <person name="Fricke W.F."/>
            <person name="Reinecke F."/>
            <person name="Kusian B."/>
            <person name="Liesegang H."/>
            <person name="Cramm R."/>
            <person name="Eitinger T."/>
            <person name="Ewering C."/>
            <person name="Potter M."/>
            <person name="Schwartz E."/>
            <person name="Strittmatter A."/>
            <person name="Voss I."/>
            <person name="Gottschalk G."/>
            <person name="Steinbuechel A."/>
            <person name="Friedrich B."/>
            <person name="Bowien B."/>
        </authorList>
    </citation>
    <scope>NUCLEOTIDE SEQUENCE [LARGE SCALE GENOMIC DNA]</scope>
    <source>
        <strain evidence="4">ATCC 17699 / DSM 428 / KCTC 22496 / NCIMB 10442 / H16 / Stanier 337</strain>
    </source>
</reference>
<comment type="similarity">
    <text evidence="1 2">Belongs to the enoyl-CoA hydratase/isomerase family.</text>
</comment>
<sequence length="276" mass="28648">MEITNHDMTTFSSLLQRTEGSVLVLAINNPGKRNAIAADLYDNIRAALANAAEDPAIGAIVLTGAGDYFCAGGDLELISKRRELTYEERIEKLGHLHDVVCKLRDFPKPIVAAVEGGAAGAGFSLALACDLLVASAGTAFSIAYVKVGLTPDGGITGLLAQSLSRQVLTQLALTGDRITAEQLQHFGVVNQLVKAGQAGAAAIALAARLAQGPQQALGSIKALCRHAHERSLDEQLEAERGAMAVAQGSAEAAEGIAAFLGKRPADFASLRRGDPA</sequence>
<dbReference type="CDD" id="cd06558">
    <property type="entry name" value="crotonase-like"/>
    <property type="match status" value="1"/>
</dbReference>
<evidence type="ECO:0000256" key="2">
    <source>
        <dbReference type="RuleBase" id="RU003707"/>
    </source>
</evidence>
<dbReference type="InterPro" id="IPR018376">
    <property type="entry name" value="Enoyl-CoA_hyd/isom_CS"/>
</dbReference>
<dbReference type="AlphaFoldDB" id="Q0KAY1"/>
<dbReference type="InterPro" id="IPR001753">
    <property type="entry name" value="Enoyl-CoA_hydra/iso"/>
</dbReference>
<dbReference type="GO" id="GO:0004300">
    <property type="term" value="F:enoyl-CoA hydratase activity"/>
    <property type="evidence" value="ECO:0007669"/>
    <property type="project" value="UniProtKB-EC"/>
</dbReference>
<keyword evidence="4" id="KW-1185">Reference proteome</keyword>
<protein>
    <submittedName>
        <fullName evidence="3">Enoyl-CoA hydratase/carnithine racemase</fullName>
        <ecNumber evidence="3">4.2.1.17</ecNumber>
    </submittedName>
</protein>
<evidence type="ECO:0000313" key="3">
    <source>
        <dbReference type="EMBL" id="CAJ92840.1"/>
    </source>
</evidence>
<dbReference type="EC" id="4.2.1.17" evidence="3"/>
<dbReference type="NCBIfam" id="NF005700">
    <property type="entry name" value="PRK07511.1"/>
    <property type="match status" value="1"/>
</dbReference>
<dbReference type="eggNOG" id="COG1024">
    <property type="taxonomic scope" value="Bacteria"/>
</dbReference>
<accession>Q0KAY1</accession>
<dbReference type="InterPro" id="IPR029045">
    <property type="entry name" value="ClpP/crotonase-like_dom_sf"/>
</dbReference>
<evidence type="ECO:0000313" key="4">
    <source>
        <dbReference type="Proteomes" id="UP000008210"/>
    </source>
</evidence>
<evidence type="ECO:0000256" key="1">
    <source>
        <dbReference type="ARBA" id="ARBA00005254"/>
    </source>
</evidence>
<dbReference type="Proteomes" id="UP000008210">
    <property type="component" value="Chromosome 1"/>
</dbReference>
<dbReference type="STRING" id="381666.H16_A1716"/>
<dbReference type="NCBIfam" id="NF046063">
    <property type="entry name" value="oxepin_alt"/>
    <property type="match status" value="1"/>
</dbReference>
<dbReference type="Gene3D" id="3.90.226.10">
    <property type="entry name" value="2-enoyl-CoA Hydratase, Chain A, domain 1"/>
    <property type="match status" value="1"/>
</dbReference>
<gene>
    <name evidence="3" type="ordered locus">H16_A1716</name>
</gene>
<dbReference type="EMBL" id="AM260479">
    <property type="protein sequence ID" value="CAJ92840.1"/>
    <property type="molecule type" value="Genomic_DNA"/>
</dbReference>
<dbReference type="Gene3D" id="1.10.12.10">
    <property type="entry name" value="Lyase 2-enoyl-coa Hydratase, Chain A, domain 2"/>
    <property type="match status" value="1"/>
</dbReference>
<dbReference type="SUPFAM" id="SSF52096">
    <property type="entry name" value="ClpP/crotonase"/>
    <property type="match status" value="1"/>
</dbReference>